<name>A0A395GW42_9EURO</name>
<sequence>MDPSIPGATMQLNSTGPSDFSGACCLALWSVLGATKVTFPGSQIYDSSVSSYFSQQEAQIQPLCVVAPSTVEDVSSALKTLTSIAVSLPDEEKSSCDFAIRSGGHATIAGAANIQGGVTLDLRGLNSIEVSSDRDTVMVGAGATWGEVYAILDPLNRSVAGGRAAQVGVGGLTTGGGISYFSPRYGWTCDTVQNFEVVLANGSIVNANAHENQDLLVALRGGSNNLGVVTRLDLTAFEQGPIWGGSVFYSLDTVEQQLKATAEFSAPESYDDYASLIVSFGFSGAQGAAVVNSIEYTKAEENPPAFQLFTEIPSLYSTLRIAPMSSIAAEQGAFSPNGKRQLMVVTTYVPSLPMLNATYRHWNTSLAELHGVPGIIWSVSLEPVPPSIYARAARENSLGLSDASGTLMVALLSATWDDAADDAQVEKVARELFTAIESDAHRLDAYHPFVYLNYAAPWQDPIGSYGEASVDRLRRVARDVDPKGVFTADVPGGFKIPRSS</sequence>
<protein>
    <submittedName>
        <fullName evidence="6">Putative oxidoreductase</fullName>
    </submittedName>
</protein>
<dbReference type="RefSeq" id="XP_025573917.1">
    <property type="nucleotide sequence ID" value="XM_025719726.1"/>
</dbReference>
<dbReference type="PROSITE" id="PS51387">
    <property type="entry name" value="FAD_PCMH"/>
    <property type="match status" value="1"/>
</dbReference>
<dbReference type="InterPro" id="IPR050416">
    <property type="entry name" value="FAD-linked_Oxidoreductase"/>
</dbReference>
<evidence type="ECO:0000313" key="6">
    <source>
        <dbReference type="EMBL" id="RAK99589.1"/>
    </source>
</evidence>
<dbReference type="GO" id="GO:0071949">
    <property type="term" value="F:FAD binding"/>
    <property type="evidence" value="ECO:0007669"/>
    <property type="project" value="InterPro"/>
</dbReference>
<evidence type="ECO:0000256" key="2">
    <source>
        <dbReference type="ARBA" id="ARBA00022630"/>
    </source>
</evidence>
<proteinExistence type="inferred from homology"/>
<dbReference type="OrthoDB" id="2151789at2759"/>
<evidence type="ECO:0000259" key="5">
    <source>
        <dbReference type="PROSITE" id="PS51387"/>
    </source>
</evidence>
<dbReference type="EMBL" id="KZ824445">
    <property type="protein sequence ID" value="RAK99589.1"/>
    <property type="molecule type" value="Genomic_DNA"/>
</dbReference>
<dbReference type="GeneID" id="37224591"/>
<evidence type="ECO:0000256" key="1">
    <source>
        <dbReference type="ARBA" id="ARBA00005466"/>
    </source>
</evidence>
<dbReference type="InterPro" id="IPR036318">
    <property type="entry name" value="FAD-bd_PCMH-like_sf"/>
</dbReference>
<dbReference type="Proteomes" id="UP000249402">
    <property type="component" value="Unassembled WGS sequence"/>
</dbReference>
<evidence type="ECO:0000313" key="7">
    <source>
        <dbReference type="Proteomes" id="UP000249402"/>
    </source>
</evidence>
<dbReference type="InterPro" id="IPR016166">
    <property type="entry name" value="FAD-bd_PCMH"/>
</dbReference>
<keyword evidence="2" id="KW-0285">Flavoprotein</keyword>
<reference evidence="6 7" key="1">
    <citation type="submission" date="2018-02" db="EMBL/GenBank/DDBJ databases">
        <title>The genomes of Aspergillus section Nigri reveals drivers in fungal speciation.</title>
        <authorList>
            <consortium name="DOE Joint Genome Institute"/>
            <person name="Vesth T.C."/>
            <person name="Nybo J."/>
            <person name="Theobald S."/>
            <person name="Brandl J."/>
            <person name="Frisvad J.C."/>
            <person name="Nielsen K.F."/>
            <person name="Lyhne E.K."/>
            <person name="Kogle M.E."/>
            <person name="Kuo A."/>
            <person name="Riley R."/>
            <person name="Clum A."/>
            <person name="Nolan M."/>
            <person name="Lipzen A."/>
            <person name="Salamov A."/>
            <person name="Henrissat B."/>
            <person name="Wiebenga A."/>
            <person name="De vries R.P."/>
            <person name="Grigoriev I.V."/>
            <person name="Mortensen U.H."/>
            <person name="Andersen M.R."/>
            <person name="Baker S.E."/>
        </authorList>
    </citation>
    <scope>NUCLEOTIDE SEQUENCE [LARGE SCALE GENOMIC DNA]</scope>
    <source>
        <strain evidence="6 7">CBS 121593</strain>
    </source>
</reference>
<dbReference type="GO" id="GO:0016491">
    <property type="term" value="F:oxidoreductase activity"/>
    <property type="evidence" value="ECO:0007669"/>
    <property type="project" value="UniProtKB-KW"/>
</dbReference>
<dbReference type="InterPro" id="IPR016169">
    <property type="entry name" value="FAD-bd_PCMH_sub2"/>
</dbReference>
<dbReference type="SUPFAM" id="SSF56176">
    <property type="entry name" value="FAD-binding/transporter-associated domain-like"/>
    <property type="match status" value="1"/>
</dbReference>
<dbReference type="InterPro" id="IPR006094">
    <property type="entry name" value="Oxid_FAD_bind_N"/>
</dbReference>
<keyword evidence="4" id="KW-0560">Oxidoreductase</keyword>
<dbReference type="VEuPathDB" id="FungiDB:BO80DRAFT_426289"/>
<comment type="similarity">
    <text evidence="1">Belongs to the oxygen-dependent FAD-linked oxidoreductase family.</text>
</comment>
<evidence type="ECO:0000256" key="4">
    <source>
        <dbReference type="ARBA" id="ARBA00023002"/>
    </source>
</evidence>
<keyword evidence="3" id="KW-0274">FAD</keyword>
<gene>
    <name evidence="6" type="ORF">BO80DRAFT_426289</name>
</gene>
<dbReference type="STRING" id="1448316.A0A395GW42"/>
<organism evidence="6 7">
    <name type="scientific">Aspergillus ibericus CBS 121593</name>
    <dbReference type="NCBI Taxonomy" id="1448316"/>
    <lineage>
        <taxon>Eukaryota</taxon>
        <taxon>Fungi</taxon>
        <taxon>Dikarya</taxon>
        <taxon>Ascomycota</taxon>
        <taxon>Pezizomycotina</taxon>
        <taxon>Eurotiomycetes</taxon>
        <taxon>Eurotiomycetidae</taxon>
        <taxon>Eurotiales</taxon>
        <taxon>Aspergillaceae</taxon>
        <taxon>Aspergillus</taxon>
        <taxon>Aspergillus subgen. Circumdati</taxon>
    </lineage>
</organism>
<dbReference type="AlphaFoldDB" id="A0A395GW42"/>
<dbReference type="PANTHER" id="PTHR42973">
    <property type="entry name" value="BINDING OXIDOREDUCTASE, PUTATIVE (AFU_ORTHOLOGUE AFUA_1G17690)-RELATED"/>
    <property type="match status" value="1"/>
</dbReference>
<dbReference type="Pfam" id="PF01565">
    <property type="entry name" value="FAD_binding_4"/>
    <property type="match status" value="1"/>
</dbReference>
<accession>A0A395GW42</accession>
<keyword evidence="7" id="KW-1185">Reference proteome</keyword>
<evidence type="ECO:0000256" key="3">
    <source>
        <dbReference type="ARBA" id="ARBA00022827"/>
    </source>
</evidence>
<dbReference type="Gene3D" id="3.30.465.10">
    <property type="match status" value="1"/>
</dbReference>
<feature type="domain" description="FAD-binding PCMH-type" evidence="5">
    <location>
        <begin position="58"/>
        <end position="239"/>
    </location>
</feature>
<dbReference type="PANTHER" id="PTHR42973:SF22">
    <property type="entry name" value="FAD-BINDING PCMH-TYPE DOMAIN-CONTAINING PROTEIN-RELATED"/>
    <property type="match status" value="1"/>
</dbReference>